<reference evidence="1 2" key="1">
    <citation type="journal article" date="2015" name="Nature">
        <title>rRNA introns, odd ribosomes, and small enigmatic genomes across a large radiation of phyla.</title>
        <authorList>
            <person name="Brown C.T."/>
            <person name="Hug L.A."/>
            <person name="Thomas B.C."/>
            <person name="Sharon I."/>
            <person name="Castelle C.J."/>
            <person name="Singh A."/>
            <person name="Wilkins M.J."/>
            <person name="Williams K.H."/>
            <person name="Banfield J.F."/>
        </authorList>
    </citation>
    <scope>NUCLEOTIDE SEQUENCE [LARGE SCALE GENOMIC DNA]</scope>
</reference>
<comment type="caution">
    <text evidence="1">The sequence shown here is derived from an EMBL/GenBank/DDBJ whole genome shotgun (WGS) entry which is preliminary data.</text>
</comment>
<proteinExistence type="predicted"/>
<evidence type="ECO:0000313" key="1">
    <source>
        <dbReference type="EMBL" id="KKW05964.1"/>
    </source>
</evidence>
<dbReference type="EMBL" id="LCPW01000005">
    <property type="protein sequence ID" value="KKW05964.1"/>
    <property type="molecule type" value="Genomic_DNA"/>
</dbReference>
<protein>
    <submittedName>
        <fullName evidence="1">Uncharacterized protein</fullName>
    </submittedName>
</protein>
<evidence type="ECO:0000313" key="2">
    <source>
        <dbReference type="Proteomes" id="UP000034119"/>
    </source>
</evidence>
<dbReference type="STRING" id="1618342.UY40_C0005G0022"/>
<dbReference type="Proteomes" id="UP000034119">
    <property type="component" value="Unassembled WGS sequence"/>
</dbReference>
<dbReference type="AlphaFoldDB" id="A0A0G1YHT3"/>
<gene>
    <name evidence="1" type="ORF">UY40_C0005G0022</name>
</gene>
<organism evidence="1 2">
    <name type="scientific">candidate division CPR1 bacterium GW2011_GWC1_49_13</name>
    <dbReference type="NCBI Taxonomy" id="1618342"/>
    <lineage>
        <taxon>Bacteria</taxon>
        <taxon>candidate division CPR1</taxon>
    </lineage>
</organism>
<name>A0A0G1YHT3_9BACT</name>
<accession>A0A0G1YHT3</accession>
<sequence>MADKIVNSMTKKVENDVDLFLEWIKDNQNNCEHSFLLKKDLTIIPSLVEGVSRVQKFTVICIHCSLEKETNSKETCPQCLNPMPAKPRRAYKISEEGDDIRNYLENIRLWDRAFLYICERCGCEVVGRV</sequence>